<proteinExistence type="predicted"/>
<name>A0A392T9Y7_9FABA</name>
<feature type="region of interest" description="Disordered" evidence="1">
    <location>
        <begin position="1"/>
        <end position="22"/>
    </location>
</feature>
<dbReference type="AlphaFoldDB" id="A0A392T9Y7"/>
<organism evidence="2 3">
    <name type="scientific">Trifolium medium</name>
    <dbReference type="NCBI Taxonomy" id="97028"/>
    <lineage>
        <taxon>Eukaryota</taxon>
        <taxon>Viridiplantae</taxon>
        <taxon>Streptophyta</taxon>
        <taxon>Embryophyta</taxon>
        <taxon>Tracheophyta</taxon>
        <taxon>Spermatophyta</taxon>
        <taxon>Magnoliopsida</taxon>
        <taxon>eudicotyledons</taxon>
        <taxon>Gunneridae</taxon>
        <taxon>Pentapetalae</taxon>
        <taxon>rosids</taxon>
        <taxon>fabids</taxon>
        <taxon>Fabales</taxon>
        <taxon>Fabaceae</taxon>
        <taxon>Papilionoideae</taxon>
        <taxon>50 kb inversion clade</taxon>
        <taxon>NPAAA clade</taxon>
        <taxon>Hologalegina</taxon>
        <taxon>IRL clade</taxon>
        <taxon>Trifolieae</taxon>
        <taxon>Trifolium</taxon>
    </lineage>
</organism>
<dbReference type="EMBL" id="LXQA010533006">
    <property type="protein sequence ID" value="MCI57672.1"/>
    <property type="molecule type" value="Genomic_DNA"/>
</dbReference>
<reference evidence="2 3" key="1">
    <citation type="journal article" date="2018" name="Front. Plant Sci.">
        <title>Red Clover (Trifolium pratense) and Zigzag Clover (T. medium) - A Picture of Genomic Similarities and Differences.</title>
        <authorList>
            <person name="Dluhosova J."/>
            <person name="Istvanek J."/>
            <person name="Nedelnik J."/>
            <person name="Repkova J."/>
        </authorList>
    </citation>
    <scope>NUCLEOTIDE SEQUENCE [LARGE SCALE GENOMIC DNA]</scope>
    <source>
        <strain evidence="3">cv. 10/8</strain>
        <tissue evidence="2">Leaf</tissue>
    </source>
</reference>
<evidence type="ECO:0000313" key="3">
    <source>
        <dbReference type="Proteomes" id="UP000265520"/>
    </source>
</evidence>
<sequence>SPSTSSTSSRHGEPVLTSLPMPLIIDFTPSPKVTHPSE</sequence>
<dbReference type="Proteomes" id="UP000265520">
    <property type="component" value="Unassembled WGS sequence"/>
</dbReference>
<evidence type="ECO:0000313" key="2">
    <source>
        <dbReference type="EMBL" id="MCI57672.1"/>
    </source>
</evidence>
<evidence type="ECO:0000256" key="1">
    <source>
        <dbReference type="SAM" id="MobiDB-lite"/>
    </source>
</evidence>
<keyword evidence="3" id="KW-1185">Reference proteome</keyword>
<protein>
    <submittedName>
        <fullName evidence="2">Uncharacterized protein</fullName>
    </submittedName>
</protein>
<comment type="caution">
    <text evidence="2">The sequence shown here is derived from an EMBL/GenBank/DDBJ whole genome shotgun (WGS) entry which is preliminary data.</text>
</comment>
<accession>A0A392T9Y7</accession>
<feature type="non-terminal residue" evidence="2">
    <location>
        <position position="1"/>
    </location>
</feature>